<reference evidence="3 4" key="1">
    <citation type="submission" date="2021-03" db="EMBL/GenBank/DDBJ databases">
        <title>Sneathiella sp. CAU 1612 isolated from Kang Won-do.</title>
        <authorList>
            <person name="Kim W."/>
        </authorList>
    </citation>
    <scope>NUCLEOTIDE SEQUENCE [LARGE SCALE GENOMIC DNA]</scope>
    <source>
        <strain evidence="3 4">CAU 1612</strain>
    </source>
</reference>
<feature type="domain" description="OmpA-like" evidence="2">
    <location>
        <begin position="240"/>
        <end position="319"/>
    </location>
</feature>
<dbReference type="SUPFAM" id="SSF103088">
    <property type="entry name" value="OmpA-like"/>
    <property type="match status" value="1"/>
</dbReference>
<keyword evidence="4" id="KW-1185">Reference proteome</keyword>
<dbReference type="Proteomes" id="UP000664761">
    <property type="component" value="Unassembled WGS sequence"/>
</dbReference>
<evidence type="ECO:0000259" key="2">
    <source>
        <dbReference type="Pfam" id="PF00691"/>
    </source>
</evidence>
<evidence type="ECO:0000313" key="4">
    <source>
        <dbReference type="Proteomes" id="UP000664761"/>
    </source>
</evidence>
<dbReference type="RefSeq" id="WP_207043690.1">
    <property type="nucleotide sequence ID" value="NZ_JAFLNC010000002.1"/>
</dbReference>
<accession>A0ABS3F5H6</accession>
<proteinExistence type="predicted"/>
<organism evidence="3 4">
    <name type="scientific">Sneathiella sedimenti</name>
    <dbReference type="NCBI Taxonomy" id="2816034"/>
    <lineage>
        <taxon>Bacteria</taxon>
        <taxon>Pseudomonadati</taxon>
        <taxon>Pseudomonadota</taxon>
        <taxon>Alphaproteobacteria</taxon>
        <taxon>Sneathiellales</taxon>
        <taxon>Sneathiellaceae</taxon>
        <taxon>Sneathiella</taxon>
    </lineage>
</organism>
<dbReference type="Gene3D" id="3.30.1330.60">
    <property type="entry name" value="OmpA-like domain"/>
    <property type="match status" value="1"/>
</dbReference>
<feature type="signal peptide" evidence="1">
    <location>
        <begin position="1"/>
        <end position="33"/>
    </location>
</feature>
<dbReference type="InterPro" id="IPR036737">
    <property type="entry name" value="OmpA-like_sf"/>
</dbReference>
<sequence>MTRLPATRYSISLLSSLALAIPLSGFISVSAHADTGASARPAVEVNLQALKYSNPLLNVPTRIIDGESVIILTPPSMKKNTSSAPAQEIVTPLIKPALSLPETTVAAAPPVPVPPLNPAKLPEPAEKAKFEDVATPVVKMDTAPIPTPDVAEETKSDVATLATDKLVESADTAPVQVKEEPVEAPQTSTETMAATQADTAEKQTKTLAEEEVKLAAIAPDAGTAASTTSSGVNDNITRILFAEGVADLPTEAQTTLQVIADQFKDGDRRNVQLLAYGSGNSVSAARRLSLGRALAIRSKLMELGVNNRQIEVRALGEPKGDGPSDRVDLLMITR</sequence>
<dbReference type="EMBL" id="JAFLNC010000002">
    <property type="protein sequence ID" value="MBO0333401.1"/>
    <property type="molecule type" value="Genomic_DNA"/>
</dbReference>
<evidence type="ECO:0000256" key="1">
    <source>
        <dbReference type="SAM" id="SignalP"/>
    </source>
</evidence>
<feature type="chain" id="PRO_5046502901" evidence="1">
    <location>
        <begin position="34"/>
        <end position="334"/>
    </location>
</feature>
<name>A0ABS3F5H6_9PROT</name>
<protein>
    <submittedName>
        <fullName evidence="3">OmpA family protein</fullName>
    </submittedName>
</protein>
<comment type="caution">
    <text evidence="3">The sequence shown here is derived from an EMBL/GenBank/DDBJ whole genome shotgun (WGS) entry which is preliminary data.</text>
</comment>
<keyword evidence="1" id="KW-0732">Signal</keyword>
<evidence type="ECO:0000313" key="3">
    <source>
        <dbReference type="EMBL" id="MBO0333401.1"/>
    </source>
</evidence>
<gene>
    <name evidence="3" type="ORF">J0X12_07240</name>
</gene>
<dbReference type="InterPro" id="IPR006665">
    <property type="entry name" value="OmpA-like"/>
</dbReference>
<dbReference type="Pfam" id="PF00691">
    <property type="entry name" value="OmpA"/>
    <property type="match status" value="1"/>
</dbReference>